<keyword evidence="3" id="KW-0515">Mutator protein</keyword>
<dbReference type="Proteomes" id="UP000534783">
    <property type="component" value="Unassembled WGS sequence"/>
</dbReference>
<dbReference type="PRINTS" id="PR00502">
    <property type="entry name" value="NUDIXFAMILY"/>
</dbReference>
<evidence type="ECO:0000256" key="14">
    <source>
        <dbReference type="ARBA" id="ARBA00041592"/>
    </source>
</evidence>
<keyword evidence="19" id="KW-1185">Reference proteome</keyword>
<organism evidence="18 19">
    <name type="scientific">Candidatus Manganitrophus noduliformans</name>
    <dbReference type="NCBI Taxonomy" id="2606439"/>
    <lineage>
        <taxon>Bacteria</taxon>
        <taxon>Pseudomonadati</taxon>
        <taxon>Nitrospirota</taxon>
        <taxon>Nitrospiria</taxon>
        <taxon>Candidatus Troglogloeales</taxon>
        <taxon>Candidatus Manganitrophaceae</taxon>
        <taxon>Candidatus Manganitrophus</taxon>
    </lineage>
</organism>
<evidence type="ECO:0000256" key="7">
    <source>
        <dbReference type="ARBA" id="ARBA00022801"/>
    </source>
</evidence>
<keyword evidence="4" id="KW-0235">DNA replication</keyword>
<evidence type="ECO:0000256" key="13">
    <source>
        <dbReference type="ARBA" id="ARBA00040794"/>
    </source>
</evidence>
<evidence type="ECO:0000256" key="16">
    <source>
        <dbReference type="ARBA" id="ARBA00042798"/>
    </source>
</evidence>
<dbReference type="InterPro" id="IPR047127">
    <property type="entry name" value="MutT-like"/>
</dbReference>
<dbReference type="GO" id="GO:0006260">
    <property type="term" value="P:DNA replication"/>
    <property type="evidence" value="ECO:0007669"/>
    <property type="project" value="UniProtKB-KW"/>
</dbReference>
<dbReference type="GO" id="GO:0006281">
    <property type="term" value="P:DNA repair"/>
    <property type="evidence" value="ECO:0007669"/>
    <property type="project" value="UniProtKB-KW"/>
</dbReference>
<evidence type="ECO:0000256" key="6">
    <source>
        <dbReference type="ARBA" id="ARBA00022763"/>
    </source>
</evidence>
<keyword evidence="6" id="KW-0227">DNA damage</keyword>
<dbReference type="PROSITE" id="PS51462">
    <property type="entry name" value="NUDIX"/>
    <property type="match status" value="1"/>
</dbReference>
<dbReference type="GO" id="GO:0044715">
    <property type="term" value="F:8-oxo-dGDP phosphatase activity"/>
    <property type="evidence" value="ECO:0007669"/>
    <property type="project" value="TreeGrafter"/>
</dbReference>
<keyword evidence="7 18" id="KW-0378">Hydrolase</keyword>
<comment type="catalytic activity">
    <reaction evidence="10">
        <text>8-oxo-dGTP + H2O = 8-oxo-dGMP + diphosphate + H(+)</text>
        <dbReference type="Rhea" id="RHEA:31575"/>
        <dbReference type="ChEBI" id="CHEBI:15377"/>
        <dbReference type="ChEBI" id="CHEBI:15378"/>
        <dbReference type="ChEBI" id="CHEBI:33019"/>
        <dbReference type="ChEBI" id="CHEBI:63224"/>
        <dbReference type="ChEBI" id="CHEBI:77896"/>
        <dbReference type="EC" id="3.6.1.55"/>
    </reaction>
</comment>
<dbReference type="EMBL" id="VTOW01000001">
    <property type="protein sequence ID" value="NKE69183.1"/>
    <property type="molecule type" value="Genomic_DNA"/>
</dbReference>
<dbReference type="CDD" id="cd03425">
    <property type="entry name" value="NUDIX_MutT_NudA_like"/>
    <property type="match status" value="1"/>
</dbReference>
<dbReference type="PANTHER" id="PTHR47707:SF1">
    <property type="entry name" value="NUDIX HYDROLASE FAMILY PROTEIN"/>
    <property type="match status" value="1"/>
</dbReference>
<dbReference type="GO" id="GO:0035539">
    <property type="term" value="F:8-oxo-7,8-dihydrodeoxyguanosine triphosphate pyrophosphatase activity"/>
    <property type="evidence" value="ECO:0007669"/>
    <property type="project" value="UniProtKB-EC"/>
</dbReference>
<evidence type="ECO:0000256" key="3">
    <source>
        <dbReference type="ARBA" id="ARBA00022457"/>
    </source>
</evidence>
<comment type="cofactor">
    <cofactor evidence="1">
        <name>Mg(2+)</name>
        <dbReference type="ChEBI" id="CHEBI:18420"/>
    </cofactor>
</comment>
<gene>
    <name evidence="18" type="ORF">MNODULE_00250</name>
</gene>
<comment type="caution">
    <text evidence="18">The sequence shown here is derived from an EMBL/GenBank/DDBJ whole genome shotgun (WGS) entry which is preliminary data.</text>
</comment>
<reference evidence="18 19" key="1">
    <citation type="journal article" date="2020" name="Nature">
        <title>Bacterial chemolithoautotrophy via manganese oxidation.</title>
        <authorList>
            <person name="Yu H."/>
            <person name="Leadbetter J.R."/>
        </authorList>
    </citation>
    <scope>NUCLEOTIDE SEQUENCE [LARGE SCALE GENOMIC DNA]</scope>
    <source>
        <strain evidence="18 19">Mn-1</strain>
    </source>
</reference>
<dbReference type="GO" id="GO:0046872">
    <property type="term" value="F:metal ion binding"/>
    <property type="evidence" value="ECO:0007669"/>
    <property type="project" value="UniProtKB-KW"/>
</dbReference>
<dbReference type="SUPFAM" id="SSF55811">
    <property type="entry name" value="Nudix"/>
    <property type="match status" value="1"/>
</dbReference>
<comment type="similarity">
    <text evidence="2">Belongs to the Nudix hydrolase family.</text>
</comment>
<keyword evidence="8" id="KW-0460">Magnesium</keyword>
<accession>A0A7X6DLJ8</accession>
<dbReference type="InterPro" id="IPR020476">
    <property type="entry name" value="Nudix_hydrolase"/>
</dbReference>
<name>A0A7X6DLJ8_9BACT</name>
<evidence type="ECO:0000313" key="18">
    <source>
        <dbReference type="EMBL" id="NKE69183.1"/>
    </source>
</evidence>
<evidence type="ECO:0000256" key="5">
    <source>
        <dbReference type="ARBA" id="ARBA00022723"/>
    </source>
</evidence>
<dbReference type="PANTHER" id="PTHR47707">
    <property type="entry name" value="8-OXO-DGTP DIPHOSPHATASE"/>
    <property type="match status" value="1"/>
</dbReference>
<evidence type="ECO:0000256" key="8">
    <source>
        <dbReference type="ARBA" id="ARBA00022842"/>
    </source>
</evidence>
<evidence type="ECO:0000256" key="9">
    <source>
        <dbReference type="ARBA" id="ARBA00023204"/>
    </source>
</evidence>
<dbReference type="GO" id="GO:0008413">
    <property type="term" value="F:8-oxo-7,8-dihydroguanosine triphosphate pyrophosphatase activity"/>
    <property type="evidence" value="ECO:0007669"/>
    <property type="project" value="TreeGrafter"/>
</dbReference>
<feature type="domain" description="Nudix hydrolase" evidence="17">
    <location>
        <begin position="24"/>
        <end position="150"/>
    </location>
</feature>
<evidence type="ECO:0000256" key="15">
    <source>
        <dbReference type="ARBA" id="ARBA00041979"/>
    </source>
</evidence>
<sequence length="161" mass="18412">MASKFTSAIVRLFHDPAERRRLQGPIIEVAIAIIVRDGEILVTRRKEGVHLPGLWEFPGGKRDSGETIRACLLREVKEELGATVEIERLFWERSHDYADRTVILHAYFCRLLSGDLMPLASQELKWIRPDSLLSLPFPEANRPLLEKLAKELSRDSLEKKG</sequence>
<dbReference type="GO" id="GO:0044716">
    <property type="term" value="F:8-oxo-GDP phosphatase activity"/>
    <property type="evidence" value="ECO:0007669"/>
    <property type="project" value="TreeGrafter"/>
</dbReference>
<dbReference type="InterPro" id="IPR000086">
    <property type="entry name" value="NUDIX_hydrolase_dom"/>
</dbReference>
<proteinExistence type="inferred from homology"/>
<dbReference type="InterPro" id="IPR029119">
    <property type="entry name" value="MutY_C"/>
</dbReference>
<dbReference type="InterPro" id="IPR015797">
    <property type="entry name" value="NUDIX_hydrolase-like_dom_sf"/>
</dbReference>
<evidence type="ECO:0000256" key="10">
    <source>
        <dbReference type="ARBA" id="ARBA00035861"/>
    </source>
</evidence>
<dbReference type="InterPro" id="IPR020084">
    <property type="entry name" value="NUDIX_hydrolase_CS"/>
</dbReference>
<evidence type="ECO:0000259" key="17">
    <source>
        <dbReference type="PROSITE" id="PS51462"/>
    </source>
</evidence>
<keyword evidence="5" id="KW-0479">Metal-binding</keyword>
<evidence type="ECO:0000256" key="2">
    <source>
        <dbReference type="ARBA" id="ARBA00005582"/>
    </source>
</evidence>
<evidence type="ECO:0000256" key="11">
    <source>
        <dbReference type="ARBA" id="ARBA00036904"/>
    </source>
</evidence>
<evidence type="ECO:0000256" key="12">
    <source>
        <dbReference type="ARBA" id="ARBA00038905"/>
    </source>
</evidence>
<comment type="catalytic activity">
    <reaction evidence="11">
        <text>8-oxo-GTP + H2O = 8-oxo-GMP + diphosphate + H(+)</text>
        <dbReference type="Rhea" id="RHEA:67616"/>
        <dbReference type="ChEBI" id="CHEBI:15377"/>
        <dbReference type="ChEBI" id="CHEBI:15378"/>
        <dbReference type="ChEBI" id="CHEBI:33019"/>
        <dbReference type="ChEBI" id="CHEBI:143553"/>
        <dbReference type="ChEBI" id="CHEBI:145694"/>
    </reaction>
</comment>
<dbReference type="Pfam" id="PF14815">
    <property type="entry name" value="NUDIX_4"/>
    <property type="match status" value="1"/>
</dbReference>
<protein>
    <recommendedName>
        <fullName evidence="13">8-oxo-dGTP diphosphatase</fullName>
        <ecNumber evidence="12">3.6.1.55</ecNumber>
    </recommendedName>
    <alternativeName>
        <fullName evidence="16">7,8-dihydro-8-oxoguanine-triphosphatase</fullName>
    </alternativeName>
    <alternativeName>
        <fullName evidence="15">Mutator protein MutT</fullName>
    </alternativeName>
    <alternativeName>
        <fullName evidence="14">dGTP pyrophosphohydrolase</fullName>
    </alternativeName>
</protein>
<dbReference type="AlphaFoldDB" id="A0A7X6DLJ8"/>
<dbReference type="PROSITE" id="PS00893">
    <property type="entry name" value="NUDIX_BOX"/>
    <property type="match status" value="1"/>
</dbReference>
<evidence type="ECO:0000256" key="4">
    <source>
        <dbReference type="ARBA" id="ARBA00022705"/>
    </source>
</evidence>
<dbReference type="Gene3D" id="3.90.79.10">
    <property type="entry name" value="Nucleoside Triphosphate Pyrophosphohydrolase"/>
    <property type="match status" value="1"/>
</dbReference>
<dbReference type="EC" id="3.6.1.55" evidence="12"/>
<keyword evidence="9" id="KW-0234">DNA repair</keyword>
<evidence type="ECO:0000313" key="19">
    <source>
        <dbReference type="Proteomes" id="UP000534783"/>
    </source>
</evidence>
<evidence type="ECO:0000256" key="1">
    <source>
        <dbReference type="ARBA" id="ARBA00001946"/>
    </source>
</evidence>